<keyword evidence="3" id="KW-0732">Signal</keyword>
<feature type="signal peptide" evidence="3">
    <location>
        <begin position="1"/>
        <end position="27"/>
    </location>
</feature>
<gene>
    <name evidence="4" type="ORF">LIER_01408</name>
</gene>
<name>A0AAV3NKU1_LITER</name>
<keyword evidence="2" id="KW-0812">Transmembrane</keyword>
<dbReference type="Proteomes" id="UP001454036">
    <property type="component" value="Unassembled WGS sequence"/>
</dbReference>
<keyword evidence="5" id="KW-1185">Reference proteome</keyword>
<evidence type="ECO:0000256" key="2">
    <source>
        <dbReference type="SAM" id="Phobius"/>
    </source>
</evidence>
<feature type="compositionally biased region" description="Pro residues" evidence="1">
    <location>
        <begin position="33"/>
        <end position="68"/>
    </location>
</feature>
<protein>
    <submittedName>
        <fullName evidence="4">Uncharacterized protein</fullName>
    </submittedName>
</protein>
<accession>A0AAV3NKU1</accession>
<keyword evidence="2" id="KW-1133">Transmembrane helix</keyword>
<evidence type="ECO:0000313" key="4">
    <source>
        <dbReference type="EMBL" id="GAA0139972.1"/>
    </source>
</evidence>
<reference evidence="4 5" key="1">
    <citation type="submission" date="2024-01" db="EMBL/GenBank/DDBJ databases">
        <title>The complete chloroplast genome sequence of Lithospermum erythrorhizon: insights into the phylogenetic relationship among Boraginaceae species and the maternal lineages of purple gromwells.</title>
        <authorList>
            <person name="Okada T."/>
            <person name="Watanabe K."/>
        </authorList>
    </citation>
    <scope>NUCLEOTIDE SEQUENCE [LARGE SCALE GENOMIC DNA]</scope>
</reference>
<dbReference type="EMBL" id="BAABME010000135">
    <property type="protein sequence ID" value="GAA0139972.1"/>
    <property type="molecule type" value="Genomic_DNA"/>
</dbReference>
<comment type="caution">
    <text evidence="4">The sequence shown here is derived from an EMBL/GenBank/DDBJ whole genome shotgun (WGS) entry which is preliminary data.</text>
</comment>
<sequence length="170" mass="18328">MDLQLMTLVNVCILGVVFVLFASVVDSHEQWQSPPPPPPPTLFSEPPPPFPFPPPPPPPTGSPPPSLSPPIERRRHPPPPTSPSPAPQVEPPLVSPAPSISPSNGRPFVSVPSPGQGEKQPHQPPPGESDTRLAKIIGWMFLGVAIIMQVLVGIFLVIKRRQLFNPDNAY</sequence>
<dbReference type="AlphaFoldDB" id="A0AAV3NKU1"/>
<feature type="transmembrane region" description="Helical" evidence="2">
    <location>
        <begin position="136"/>
        <end position="158"/>
    </location>
</feature>
<proteinExistence type="predicted"/>
<evidence type="ECO:0000256" key="1">
    <source>
        <dbReference type="SAM" id="MobiDB-lite"/>
    </source>
</evidence>
<feature type="chain" id="PRO_5043360256" evidence="3">
    <location>
        <begin position="28"/>
        <end position="170"/>
    </location>
</feature>
<evidence type="ECO:0000313" key="5">
    <source>
        <dbReference type="Proteomes" id="UP001454036"/>
    </source>
</evidence>
<organism evidence="4 5">
    <name type="scientific">Lithospermum erythrorhizon</name>
    <name type="common">Purple gromwell</name>
    <name type="synonym">Lithospermum officinale var. erythrorhizon</name>
    <dbReference type="NCBI Taxonomy" id="34254"/>
    <lineage>
        <taxon>Eukaryota</taxon>
        <taxon>Viridiplantae</taxon>
        <taxon>Streptophyta</taxon>
        <taxon>Embryophyta</taxon>
        <taxon>Tracheophyta</taxon>
        <taxon>Spermatophyta</taxon>
        <taxon>Magnoliopsida</taxon>
        <taxon>eudicotyledons</taxon>
        <taxon>Gunneridae</taxon>
        <taxon>Pentapetalae</taxon>
        <taxon>asterids</taxon>
        <taxon>lamiids</taxon>
        <taxon>Boraginales</taxon>
        <taxon>Boraginaceae</taxon>
        <taxon>Boraginoideae</taxon>
        <taxon>Lithospermeae</taxon>
        <taxon>Lithospermum</taxon>
    </lineage>
</organism>
<feature type="compositionally biased region" description="Pro residues" evidence="1">
    <location>
        <begin position="78"/>
        <end position="95"/>
    </location>
</feature>
<evidence type="ECO:0000256" key="3">
    <source>
        <dbReference type="SAM" id="SignalP"/>
    </source>
</evidence>
<feature type="region of interest" description="Disordered" evidence="1">
    <location>
        <begin position="29"/>
        <end position="130"/>
    </location>
</feature>
<keyword evidence="2" id="KW-0472">Membrane</keyword>